<dbReference type="EMBL" id="VLLN01000011">
    <property type="protein sequence ID" value="TWJ19110.1"/>
    <property type="molecule type" value="Genomic_DNA"/>
</dbReference>
<name>A0A562VMJ1_9BACT</name>
<dbReference type="Pfam" id="PF10646">
    <property type="entry name" value="Germane"/>
    <property type="match status" value="1"/>
</dbReference>
<dbReference type="InterPro" id="IPR019606">
    <property type="entry name" value="GerMN"/>
</dbReference>
<feature type="chain" id="PRO_5021867939" evidence="1">
    <location>
        <begin position="19"/>
        <end position="289"/>
    </location>
</feature>
<protein>
    <submittedName>
        <fullName evidence="3">Sporulation and spore germination protein</fullName>
    </submittedName>
</protein>
<keyword evidence="4" id="KW-1185">Reference proteome</keyword>
<evidence type="ECO:0000313" key="4">
    <source>
        <dbReference type="Proteomes" id="UP000319449"/>
    </source>
</evidence>
<proteinExistence type="predicted"/>
<gene>
    <name evidence="3" type="ORF">JN12_02056</name>
</gene>
<evidence type="ECO:0000259" key="2">
    <source>
        <dbReference type="SMART" id="SM00909"/>
    </source>
</evidence>
<feature type="domain" description="GerMN" evidence="2">
    <location>
        <begin position="90"/>
        <end position="175"/>
    </location>
</feature>
<evidence type="ECO:0000256" key="1">
    <source>
        <dbReference type="SAM" id="SignalP"/>
    </source>
</evidence>
<organism evidence="3 4">
    <name type="scientific">Geobacter argillaceus</name>
    <dbReference type="NCBI Taxonomy" id="345631"/>
    <lineage>
        <taxon>Bacteria</taxon>
        <taxon>Pseudomonadati</taxon>
        <taxon>Thermodesulfobacteriota</taxon>
        <taxon>Desulfuromonadia</taxon>
        <taxon>Geobacterales</taxon>
        <taxon>Geobacteraceae</taxon>
        <taxon>Geobacter</taxon>
    </lineage>
</organism>
<dbReference type="Proteomes" id="UP000319449">
    <property type="component" value="Unassembled WGS sequence"/>
</dbReference>
<dbReference type="AlphaFoldDB" id="A0A562VMJ1"/>
<feature type="signal peptide" evidence="1">
    <location>
        <begin position="1"/>
        <end position="18"/>
    </location>
</feature>
<dbReference type="OrthoDB" id="5393976at2"/>
<dbReference type="SMART" id="SM00909">
    <property type="entry name" value="Germane"/>
    <property type="match status" value="1"/>
</dbReference>
<comment type="caution">
    <text evidence="3">The sequence shown here is derived from an EMBL/GenBank/DDBJ whole genome shotgun (WGS) entry which is preliminary data.</text>
</comment>
<accession>A0A562VMJ1</accession>
<reference evidence="3 4" key="1">
    <citation type="submission" date="2019-07" db="EMBL/GenBank/DDBJ databases">
        <title>Genomic Encyclopedia of Archaeal and Bacterial Type Strains, Phase II (KMG-II): from individual species to whole genera.</title>
        <authorList>
            <person name="Goeker M."/>
        </authorList>
    </citation>
    <scope>NUCLEOTIDE SEQUENCE [LARGE SCALE GENOMIC DNA]</scope>
    <source>
        <strain evidence="3 4">ATCC BAA-1139</strain>
    </source>
</reference>
<sequence>MKNIVALILLSLVVDISAGCTNKDASTQPSQPGRVIATSAYEKYFGGAPPVDKGTAYAFVIYFPSSGAPGKVVPFPFFTFDEASSMKVAAERLLGGMDVGSYQGEFIQYPKGSRILGINNDQGTVTVNLSKEFLAITDKPTAASAVSALLLTVRQFTAAKDVRLQVEGKDDPLNALGKNADDNAVQQPGPPRLLSVTAMRDKGAKEIDDVNAFFDRPVDVKELKLLSKDGQQLAGVLYHSVFDMAGVLRPKDPSQFKERMPIKVRWKVIDKLGRQAEEDTVWLLEVKEH</sequence>
<evidence type="ECO:0000313" key="3">
    <source>
        <dbReference type="EMBL" id="TWJ19110.1"/>
    </source>
</evidence>
<keyword evidence="1" id="KW-0732">Signal</keyword>